<name>A0AAW1T4Z0_9CHLO</name>
<accession>A0AAW1T4Z0</accession>
<gene>
    <name evidence="1" type="ORF">WJX84_004583</name>
</gene>
<dbReference type="Proteomes" id="UP001485043">
    <property type="component" value="Unassembled WGS sequence"/>
</dbReference>
<evidence type="ECO:0000313" key="1">
    <source>
        <dbReference type="EMBL" id="KAK9864852.1"/>
    </source>
</evidence>
<protein>
    <submittedName>
        <fullName evidence="1">Uncharacterized protein</fullName>
    </submittedName>
</protein>
<reference evidence="1 2" key="1">
    <citation type="journal article" date="2024" name="Nat. Commun.">
        <title>Phylogenomics reveals the evolutionary origins of lichenization in chlorophyte algae.</title>
        <authorList>
            <person name="Puginier C."/>
            <person name="Libourel C."/>
            <person name="Otte J."/>
            <person name="Skaloud P."/>
            <person name="Haon M."/>
            <person name="Grisel S."/>
            <person name="Petersen M."/>
            <person name="Berrin J.G."/>
            <person name="Delaux P.M."/>
            <person name="Dal Grande F."/>
            <person name="Keller J."/>
        </authorList>
    </citation>
    <scope>NUCLEOTIDE SEQUENCE [LARGE SCALE GENOMIC DNA]</scope>
    <source>
        <strain evidence="1 2">SAG 2523</strain>
    </source>
</reference>
<dbReference type="AlphaFoldDB" id="A0AAW1T4Z0"/>
<sequence>MARAHLANGGLRGMSGEGLCYVYMALVEELLRRHDLPPGRFLCPRAVPDAPGSDICPDPVRCTAGERVPTSFYPPSAALRCTRTGHRCYPCPIPGCTAVLPSPSYVTQHLTLVGAHAGMPAWVQGQPVEFYCGPNPSDKLPCSGLVGRQALVNPSG</sequence>
<keyword evidence="2" id="KW-1185">Reference proteome</keyword>
<organism evidence="1 2">
    <name type="scientific">Apatococcus fuscideae</name>
    <dbReference type="NCBI Taxonomy" id="2026836"/>
    <lineage>
        <taxon>Eukaryota</taxon>
        <taxon>Viridiplantae</taxon>
        <taxon>Chlorophyta</taxon>
        <taxon>core chlorophytes</taxon>
        <taxon>Trebouxiophyceae</taxon>
        <taxon>Chlorellales</taxon>
        <taxon>Chlorellaceae</taxon>
        <taxon>Apatococcus</taxon>
    </lineage>
</organism>
<evidence type="ECO:0000313" key="2">
    <source>
        <dbReference type="Proteomes" id="UP001485043"/>
    </source>
</evidence>
<comment type="caution">
    <text evidence="1">The sequence shown here is derived from an EMBL/GenBank/DDBJ whole genome shotgun (WGS) entry which is preliminary data.</text>
</comment>
<proteinExistence type="predicted"/>
<dbReference type="EMBL" id="JALJOV010000308">
    <property type="protein sequence ID" value="KAK9864852.1"/>
    <property type="molecule type" value="Genomic_DNA"/>
</dbReference>